<comment type="caution">
    <text evidence="1">The sequence shown here is derived from an EMBL/GenBank/DDBJ whole genome shotgun (WGS) entry which is preliminary data.</text>
</comment>
<dbReference type="EMBL" id="JACVHL010000002">
    <property type="protein sequence ID" value="MCC3803829.1"/>
    <property type="molecule type" value="Genomic_DNA"/>
</dbReference>
<gene>
    <name evidence="1" type="ORF">IB292_02145</name>
</gene>
<evidence type="ECO:0000313" key="2">
    <source>
        <dbReference type="Proteomes" id="UP000726777"/>
    </source>
</evidence>
<proteinExistence type="predicted"/>
<dbReference type="Proteomes" id="UP000726777">
    <property type="component" value="Unassembled WGS sequence"/>
</dbReference>
<dbReference type="RefSeq" id="WP_228085503.1">
    <property type="nucleotide sequence ID" value="NZ_JACVHL010000002.1"/>
</dbReference>
<organism evidence="1 2">
    <name type="scientific">Vibrio parahaemolyticus</name>
    <dbReference type="NCBI Taxonomy" id="670"/>
    <lineage>
        <taxon>Bacteria</taxon>
        <taxon>Pseudomonadati</taxon>
        <taxon>Pseudomonadota</taxon>
        <taxon>Gammaproteobacteria</taxon>
        <taxon>Vibrionales</taxon>
        <taxon>Vibrionaceae</taxon>
        <taxon>Vibrio</taxon>
    </lineage>
</organism>
<reference evidence="1" key="1">
    <citation type="submission" date="2020-09" db="EMBL/GenBank/DDBJ databases">
        <title>Genome sequence of Vibrio parahaemolyticus isolates.</title>
        <authorList>
            <person name="Hammerl J.A."/>
            <person name="Strauch E."/>
        </authorList>
    </citation>
    <scope>NUCLEOTIDE SEQUENCE</scope>
    <source>
        <strain evidence="1">17-VB00146</strain>
    </source>
</reference>
<evidence type="ECO:0000313" key="1">
    <source>
        <dbReference type="EMBL" id="MCC3803829.1"/>
    </source>
</evidence>
<protein>
    <submittedName>
        <fullName evidence="1">Uncharacterized protein</fullName>
    </submittedName>
</protein>
<sequence length="131" mass="14970">MSQHIINFPVNDEKGNFKEQIVLTFGWDNPLSQLFAQSHREALIEGNNGDSILEAIDGTLTEKNISIRPTDILQHRHSTLELVRDNVYEIASDTGMNFSSKVLSTLNTICERMIQDATENEFKQRVETYEI</sequence>
<name>A0A9Q3U7N4_VIBPH</name>
<accession>A0A9Q3U7N4</accession>
<dbReference type="AlphaFoldDB" id="A0A9Q3U7N4"/>